<protein>
    <recommendedName>
        <fullName evidence="2">DUF1707 domain-containing protein</fullName>
    </recommendedName>
</protein>
<dbReference type="InterPro" id="IPR012551">
    <property type="entry name" value="DUF1707_SHOCT-like"/>
</dbReference>
<keyword evidence="4" id="KW-1185">Reference proteome</keyword>
<evidence type="ECO:0000259" key="2">
    <source>
        <dbReference type="Pfam" id="PF08044"/>
    </source>
</evidence>
<gene>
    <name evidence="3" type="ORF">SAMN05660199_04566</name>
</gene>
<reference evidence="4" key="1">
    <citation type="submission" date="2016-10" db="EMBL/GenBank/DDBJ databases">
        <authorList>
            <person name="Varghese N."/>
            <person name="Submissions S."/>
        </authorList>
    </citation>
    <scope>NUCLEOTIDE SEQUENCE [LARGE SCALE GENOMIC DNA]</scope>
    <source>
        <strain evidence="4">DSM 45843</strain>
    </source>
</reference>
<evidence type="ECO:0000256" key="1">
    <source>
        <dbReference type="SAM" id="Phobius"/>
    </source>
</evidence>
<keyword evidence="1" id="KW-0472">Membrane</keyword>
<dbReference type="Pfam" id="PF08044">
    <property type="entry name" value="DUF1707"/>
    <property type="match status" value="1"/>
</dbReference>
<feature type="domain" description="DUF1707" evidence="2">
    <location>
        <begin position="26"/>
        <end position="77"/>
    </location>
</feature>
<dbReference type="STRING" id="1052260.SAMN05660199_04566"/>
<dbReference type="EMBL" id="FNIR01000021">
    <property type="protein sequence ID" value="SDP67266.1"/>
    <property type="molecule type" value="Genomic_DNA"/>
</dbReference>
<keyword evidence="1" id="KW-1133">Transmembrane helix</keyword>
<evidence type="ECO:0000313" key="4">
    <source>
        <dbReference type="Proteomes" id="UP000199088"/>
    </source>
</evidence>
<sequence length="163" mass="17485">MTVLGGVVRRGARMLLVTDPVPPSQLRVSDAERALVETRLRRAVEVGQLELGEFDQRAALTWAARTRADLAAVTADLGPLPPPEMTAASRQDVRAHVFSDTGGGTAMRVLSTIWVCAFVVNVVTWGAVSLGTGDLVFPWPLFVLSPGAVLLTLYLVGIGRPRR</sequence>
<dbReference type="AlphaFoldDB" id="A0A1H0UN40"/>
<name>A0A1H0UN40_9ACTN</name>
<evidence type="ECO:0000313" key="3">
    <source>
        <dbReference type="EMBL" id="SDP67266.1"/>
    </source>
</evidence>
<keyword evidence="1" id="KW-0812">Transmembrane</keyword>
<dbReference type="Proteomes" id="UP000199088">
    <property type="component" value="Unassembled WGS sequence"/>
</dbReference>
<proteinExistence type="predicted"/>
<feature type="transmembrane region" description="Helical" evidence="1">
    <location>
        <begin position="136"/>
        <end position="156"/>
    </location>
</feature>
<feature type="transmembrane region" description="Helical" evidence="1">
    <location>
        <begin position="109"/>
        <end position="130"/>
    </location>
</feature>
<organism evidence="3 4">
    <name type="scientific">Klenkia soli</name>
    <dbReference type="NCBI Taxonomy" id="1052260"/>
    <lineage>
        <taxon>Bacteria</taxon>
        <taxon>Bacillati</taxon>
        <taxon>Actinomycetota</taxon>
        <taxon>Actinomycetes</taxon>
        <taxon>Geodermatophilales</taxon>
        <taxon>Geodermatophilaceae</taxon>
        <taxon>Klenkia</taxon>
    </lineage>
</organism>
<accession>A0A1H0UN40</accession>